<dbReference type="VEuPathDB" id="FungiDB:ASPCADRAFT_506479"/>
<reference evidence="1" key="1">
    <citation type="submission" date="2016-12" db="EMBL/GenBank/DDBJ databases">
        <authorList>
            <consortium name="DOE Joint Genome Institute"/>
            <person name="Riley R."/>
            <person name="Kuo A."/>
            <person name="Sun H."/>
            <person name="Pangilinan J."/>
            <person name="Culley D."/>
            <person name="Salamov A."/>
            <person name="Magnuson J."/>
            <person name="Bruno K."/>
            <person name="Henrissat B."/>
            <person name="Berka R."/>
            <person name="Tsang A."/>
            <person name="Barry K."/>
            <person name="lapidus A."/>
            <person name="Martin J."/>
            <person name="Lindquist E."/>
            <person name="Wang Z."/>
            <person name="Baker S."/>
            <person name="Grigoriev I."/>
            <person name="Nordberg H.P."/>
            <person name="Cantor M.N."/>
            <person name="Hua S.X."/>
        </authorList>
    </citation>
    <scope>NUCLEOTIDE SEQUENCE [LARGE SCALE GENOMIC DNA]</scope>
    <source>
        <strain evidence="1">ITEM 5010</strain>
    </source>
</reference>
<dbReference type="STRING" id="602072.A0A1R3RMC5"/>
<accession>A0A1R3RMC5</accession>
<dbReference type="VEuPathDB" id="FungiDB:ASPCADRAFT_506519"/>
<name>A0A1R3RMC5_ASPC5</name>
<organism evidence="1 3">
    <name type="scientific">Aspergillus carbonarius (strain ITEM 5010)</name>
    <dbReference type="NCBI Taxonomy" id="602072"/>
    <lineage>
        <taxon>Eukaryota</taxon>
        <taxon>Fungi</taxon>
        <taxon>Dikarya</taxon>
        <taxon>Ascomycota</taxon>
        <taxon>Pezizomycotina</taxon>
        <taxon>Eurotiomycetes</taxon>
        <taxon>Eurotiomycetidae</taxon>
        <taxon>Eurotiales</taxon>
        <taxon>Aspergillaceae</taxon>
        <taxon>Aspergillus</taxon>
        <taxon>Aspergillus subgen. Circumdati</taxon>
    </lineage>
</organism>
<keyword evidence="3" id="KW-1185">Reference proteome</keyword>
<evidence type="ECO:0000313" key="1">
    <source>
        <dbReference type="EMBL" id="OOF95623.1"/>
    </source>
</evidence>
<dbReference type="EMBL" id="KV907499">
    <property type="protein sequence ID" value="OOF95675.1"/>
    <property type="molecule type" value="Genomic_DNA"/>
</dbReference>
<dbReference type="EMBL" id="KV907499">
    <property type="protein sequence ID" value="OOF95623.1"/>
    <property type="molecule type" value="Genomic_DNA"/>
</dbReference>
<dbReference type="OrthoDB" id="5322539at2759"/>
<proteinExistence type="predicted"/>
<reference evidence="3" key="2">
    <citation type="journal article" date="2017" name="Genome Biol.">
        <title>Comparative genomics reveals high biological diversity and specific adaptations in the industrially and medically important fungal genus Aspergillus.</title>
        <authorList>
            <person name="de Vries R.P."/>
            <person name="Riley R."/>
            <person name="Wiebenga A."/>
            <person name="Aguilar-Osorio G."/>
            <person name="Amillis S."/>
            <person name="Uchima C.A."/>
            <person name="Anderluh G."/>
            <person name="Asadollahi M."/>
            <person name="Askin M."/>
            <person name="Barry K."/>
            <person name="Battaglia E."/>
            <person name="Bayram O."/>
            <person name="Benocci T."/>
            <person name="Braus-Stromeyer S.A."/>
            <person name="Caldana C."/>
            <person name="Canovas D."/>
            <person name="Cerqueira G.C."/>
            <person name="Chen F."/>
            <person name="Chen W."/>
            <person name="Choi C."/>
            <person name="Clum A."/>
            <person name="Dos Santos R.A."/>
            <person name="Damasio A.R."/>
            <person name="Diallinas G."/>
            <person name="Emri T."/>
            <person name="Fekete E."/>
            <person name="Flipphi M."/>
            <person name="Freyberg S."/>
            <person name="Gallo A."/>
            <person name="Gournas C."/>
            <person name="Habgood R."/>
            <person name="Hainaut M."/>
            <person name="Harispe M.L."/>
            <person name="Henrissat B."/>
            <person name="Hilden K.S."/>
            <person name="Hope R."/>
            <person name="Hossain A."/>
            <person name="Karabika E."/>
            <person name="Karaffa L."/>
            <person name="Karanyi Z."/>
            <person name="Krasevec N."/>
            <person name="Kuo A."/>
            <person name="Kusch H."/>
            <person name="LaButti K."/>
            <person name="Lagendijk E.L."/>
            <person name="Lapidus A."/>
            <person name="Levasseur A."/>
            <person name="Lindquist E."/>
            <person name="Lipzen A."/>
            <person name="Logrieco A.F."/>
            <person name="MacCabe A."/>
            <person name="Maekelae M.R."/>
            <person name="Malavazi I."/>
            <person name="Melin P."/>
            <person name="Meyer V."/>
            <person name="Mielnichuk N."/>
            <person name="Miskei M."/>
            <person name="Molnar A.P."/>
            <person name="Mule G."/>
            <person name="Ngan C.Y."/>
            <person name="Orejas M."/>
            <person name="Orosz E."/>
            <person name="Ouedraogo J.P."/>
            <person name="Overkamp K.M."/>
            <person name="Park H.-S."/>
            <person name="Perrone G."/>
            <person name="Piumi F."/>
            <person name="Punt P.J."/>
            <person name="Ram A.F."/>
            <person name="Ramon A."/>
            <person name="Rauscher S."/>
            <person name="Record E."/>
            <person name="Riano-Pachon D.M."/>
            <person name="Robert V."/>
            <person name="Roehrig J."/>
            <person name="Ruller R."/>
            <person name="Salamov A."/>
            <person name="Salih N.S."/>
            <person name="Samson R.A."/>
            <person name="Sandor E."/>
            <person name="Sanguinetti M."/>
            <person name="Schuetze T."/>
            <person name="Sepcic K."/>
            <person name="Shelest E."/>
            <person name="Sherlock G."/>
            <person name="Sophianopoulou V."/>
            <person name="Squina F.M."/>
            <person name="Sun H."/>
            <person name="Susca A."/>
            <person name="Todd R.B."/>
            <person name="Tsang A."/>
            <person name="Unkles S.E."/>
            <person name="van de Wiele N."/>
            <person name="van Rossen-Uffink D."/>
            <person name="Oliveira J.V."/>
            <person name="Vesth T.C."/>
            <person name="Visser J."/>
            <person name="Yu J.-H."/>
            <person name="Zhou M."/>
            <person name="Andersen M.R."/>
            <person name="Archer D.B."/>
            <person name="Baker S.E."/>
            <person name="Benoit I."/>
            <person name="Brakhage A.A."/>
            <person name="Braus G.H."/>
            <person name="Fischer R."/>
            <person name="Frisvad J.C."/>
            <person name="Goldman G.H."/>
            <person name="Houbraken J."/>
            <person name="Oakley B."/>
            <person name="Pocsi I."/>
            <person name="Scazzocchio C."/>
            <person name="Seiboth B."/>
            <person name="vanKuyk P.A."/>
            <person name="Wortman J."/>
            <person name="Dyer P.S."/>
            <person name="Grigoriev I.V."/>
        </authorList>
    </citation>
    <scope>NUCLEOTIDE SEQUENCE [LARGE SCALE GENOMIC DNA]</scope>
    <source>
        <strain evidence="3">ITEM 5010</strain>
    </source>
</reference>
<gene>
    <name evidence="1" type="ORF">ASPCADRAFT_506479</name>
    <name evidence="2" type="ORF">ASPCADRAFT_506519</name>
</gene>
<sequence>MSLLTQDATVLQCTLYNATYKTNFTYVNGEQRVDMAALQFLNTVRYIDQVQVSSTGDQPSYNASLQTAQSYQFLYETLAYQAVMEAFGRLMVGAISEDFQKRDYDDTSGPFHQTITSNMYTANTSVMSTQLANTKELAVIKNATDSVNSLNTFQYSWQEHSVSNSAAAGWQASLLDTVEEMFQNITISFMSSSSFQPNYSIPSAPPDVDVTMTTYRNIYSYSKSIL</sequence>
<evidence type="ECO:0000313" key="3">
    <source>
        <dbReference type="Proteomes" id="UP000188318"/>
    </source>
</evidence>
<dbReference type="AlphaFoldDB" id="A0A1R3RMC5"/>
<dbReference type="Proteomes" id="UP000188318">
    <property type="component" value="Unassembled WGS sequence"/>
</dbReference>
<protein>
    <submittedName>
        <fullName evidence="1">Uncharacterized protein</fullName>
    </submittedName>
</protein>
<evidence type="ECO:0000313" key="2">
    <source>
        <dbReference type="EMBL" id="OOF95675.1"/>
    </source>
</evidence>